<evidence type="ECO:0000313" key="1">
    <source>
        <dbReference type="EMBL" id="OGM14270.1"/>
    </source>
</evidence>
<name>A0A1F7XGV9_9BACT</name>
<organism evidence="1 2">
    <name type="scientific">Candidatus Woesebacteria bacterium RBG_16_39_8b</name>
    <dbReference type="NCBI Taxonomy" id="1802482"/>
    <lineage>
        <taxon>Bacteria</taxon>
        <taxon>Candidatus Woeseibacteriota</taxon>
    </lineage>
</organism>
<protein>
    <submittedName>
        <fullName evidence="1">Uncharacterized protein</fullName>
    </submittedName>
</protein>
<accession>A0A1F7XGV9</accession>
<sequence>MVENKGLFPRQFSIEDLEVLTQHWEAFERKLVQTLHSLPVQDRFRVAMEQVSERAEENISVEDRRFYTGLADLSDDELGRMAEAIKRNESKGIYQIRTSLR</sequence>
<reference evidence="1 2" key="1">
    <citation type="journal article" date="2016" name="Nat. Commun.">
        <title>Thousands of microbial genomes shed light on interconnected biogeochemical processes in an aquifer system.</title>
        <authorList>
            <person name="Anantharaman K."/>
            <person name="Brown C.T."/>
            <person name="Hug L.A."/>
            <person name="Sharon I."/>
            <person name="Castelle C.J."/>
            <person name="Probst A.J."/>
            <person name="Thomas B.C."/>
            <person name="Singh A."/>
            <person name="Wilkins M.J."/>
            <person name="Karaoz U."/>
            <person name="Brodie E.L."/>
            <person name="Williams K.H."/>
            <person name="Hubbard S.S."/>
            <person name="Banfield J.F."/>
        </authorList>
    </citation>
    <scope>NUCLEOTIDE SEQUENCE [LARGE SCALE GENOMIC DNA]</scope>
</reference>
<proteinExistence type="predicted"/>
<dbReference type="AlphaFoldDB" id="A0A1F7XGV9"/>
<dbReference type="Proteomes" id="UP000179013">
    <property type="component" value="Unassembled WGS sequence"/>
</dbReference>
<evidence type="ECO:0000313" key="2">
    <source>
        <dbReference type="Proteomes" id="UP000179013"/>
    </source>
</evidence>
<comment type="caution">
    <text evidence="1">The sequence shown here is derived from an EMBL/GenBank/DDBJ whole genome shotgun (WGS) entry which is preliminary data.</text>
</comment>
<dbReference type="EMBL" id="MGFU01000006">
    <property type="protein sequence ID" value="OGM14270.1"/>
    <property type="molecule type" value="Genomic_DNA"/>
</dbReference>
<gene>
    <name evidence="1" type="ORF">A2V80_00690</name>
</gene>